<proteinExistence type="predicted"/>
<evidence type="ECO:0000313" key="2">
    <source>
        <dbReference type="EMBL" id="KAG5539831.1"/>
    </source>
</evidence>
<dbReference type="AlphaFoldDB" id="A0AAV6JFC4"/>
<gene>
    <name evidence="2" type="ORF">RHGRI_020149</name>
</gene>
<comment type="caution">
    <text evidence="2">The sequence shown here is derived from an EMBL/GenBank/DDBJ whole genome shotgun (WGS) entry which is preliminary data.</text>
</comment>
<accession>A0AAV6JFC4</accession>
<dbReference type="Gene3D" id="3.90.228.10">
    <property type="match status" value="1"/>
</dbReference>
<dbReference type="PANTHER" id="PTHR31681">
    <property type="entry name" value="C2H2-LIKE ZINC FINGER PROTEIN"/>
    <property type="match status" value="1"/>
</dbReference>
<feature type="region of interest" description="Disordered" evidence="1">
    <location>
        <begin position="13"/>
        <end position="85"/>
    </location>
</feature>
<sequence length="276" mass="29639">MSSLFMATQWVKSCKSTSANDVVNEHRQKPPKHRPVAVSSSCRKGVQSLKDVIETTKPKKPRKKAKQPSSVAPEPGSDREKTRVQTVTVGPFSPALTELPAGHPSRNVVEIIFRSGWSPEPFSGRVEMVFKVRNSSGTAARFEEYREKVKARVSYGGGGDHARCAADGNEVMGFHSLGPADGGLGYDGAWDSHCRKGVVCVFSGGGEAHESGGGGERGRRAMLVCRVIAGRVGKRIGLKPLSEGRVGFDSVSGENGELVVCDTRAVLPCFLILYKL</sequence>
<keyword evidence="3" id="KW-1185">Reference proteome</keyword>
<reference evidence="2" key="1">
    <citation type="submission" date="2020-08" db="EMBL/GenBank/DDBJ databases">
        <title>Plant Genome Project.</title>
        <authorList>
            <person name="Zhang R.-G."/>
        </authorList>
    </citation>
    <scope>NUCLEOTIDE SEQUENCE</scope>
    <source>
        <strain evidence="2">WSP0</strain>
        <tissue evidence="2">Leaf</tissue>
    </source>
</reference>
<dbReference type="Proteomes" id="UP000823749">
    <property type="component" value="Chromosome 7"/>
</dbReference>
<dbReference type="SUPFAM" id="SSF56399">
    <property type="entry name" value="ADP-ribosylation"/>
    <property type="match status" value="1"/>
</dbReference>
<evidence type="ECO:0000313" key="3">
    <source>
        <dbReference type="Proteomes" id="UP000823749"/>
    </source>
</evidence>
<name>A0AAV6JFC4_9ERIC</name>
<protein>
    <submittedName>
        <fullName evidence="2">Uncharacterized protein</fullName>
    </submittedName>
</protein>
<organism evidence="2 3">
    <name type="scientific">Rhododendron griersonianum</name>
    <dbReference type="NCBI Taxonomy" id="479676"/>
    <lineage>
        <taxon>Eukaryota</taxon>
        <taxon>Viridiplantae</taxon>
        <taxon>Streptophyta</taxon>
        <taxon>Embryophyta</taxon>
        <taxon>Tracheophyta</taxon>
        <taxon>Spermatophyta</taxon>
        <taxon>Magnoliopsida</taxon>
        <taxon>eudicotyledons</taxon>
        <taxon>Gunneridae</taxon>
        <taxon>Pentapetalae</taxon>
        <taxon>asterids</taxon>
        <taxon>Ericales</taxon>
        <taxon>Ericaceae</taxon>
        <taxon>Ericoideae</taxon>
        <taxon>Rhodoreae</taxon>
        <taxon>Rhododendron</taxon>
    </lineage>
</organism>
<dbReference type="PANTHER" id="PTHR31681:SF47">
    <property type="entry name" value="SULFATED SURFACE-LIKE GLYCOPROTEIN"/>
    <property type="match status" value="1"/>
</dbReference>
<evidence type="ECO:0000256" key="1">
    <source>
        <dbReference type="SAM" id="MobiDB-lite"/>
    </source>
</evidence>
<dbReference type="EMBL" id="JACTNZ010000007">
    <property type="protein sequence ID" value="KAG5539831.1"/>
    <property type="molecule type" value="Genomic_DNA"/>
</dbReference>